<dbReference type="EMBL" id="ASHX02000001">
    <property type="protein sequence ID" value="OEJ94136.1"/>
    <property type="molecule type" value="Genomic_DNA"/>
</dbReference>
<comment type="caution">
    <text evidence="1">The sequence shown here is derived from an EMBL/GenBank/DDBJ whole genome shotgun (WGS) entry which is preliminary data.</text>
</comment>
<dbReference type="Proteomes" id="UP000095329">
    <property type="component" value="Unassembled WGS sequence"/>
</dbReference>
<accession>A0A1D3DP82</accession>
<proteinExistence type="predicted"/>
<evidence type="ECO:0000313" key="1">
    <source>
        <dbReference type="EMBL" id="OEJ94136.1"/>
    </source>
</evidence>
<sequence length="198" mass="20242">MIVAGLIALALVAAAVAFLVRGDDGRDSLASACGGRLHDPGLEELLGSADLRLGDSSTEDSCAVKDAGEGKASLKVEVREADVATKLLSGIHRQNAHVGTEMVTPIGNGWAGVLNTSGPNRAYATAYVACEGAGSGLVVTADAYRDPSARPLNEDGQRLRLARLTTETLRNAASGAACKGARLGTEVSDLPGDTTRTL</sequence>
<evidence type="ECO:0008006" key="3">
    <source>
        <dbReference type="Google" id="ProtNLM"/>
    </source>
</evidence>
<dbReference type="STRING" id="1306406.J116_006305"/>
<organism evidence="1 2">
    <name type="scientific">Streptomyces thermolilacinus SPC6</name>
    <dbReference type="NCBI Taxonomy" id="1306406"/>
    <lineage>
        <taxon>Bacteria</taxon>
        <taxon>Bacillati</taxon>
        <taxon>Actinomycetota</taxon>
        <taxon>Actinomycetes</taxon>
        <taxon>Kitasatosporales</taxon>
        <taxon>Streptomycetaceae</taxon>
        <taxon>Streptomyces</taxon>
    </lineage>
</organism>
<evidence type="ECO:0000313" key="2">
    <source>
        <dbReference type="Proteomes" id="UP000095329"/>
    </source>
</evidence>
<keyword evidence="2" id="KW-1185">Reference proteome</keyword>
<gene>
    <name evidence="1" type="ORF">J116_006305</name>
</gene>
<reference evidence="1 2" key="1">
    <citation type="journal article" date="2013" name="Genome Announc.">
        <title>Genome Sequence of Streptomyces violaceusniger Strain SPC6, a Halotolerant Streptomycete That Exhibits Rapid Growth and Development.</title>
        <authorList>
            <person name="Chen X."/>
            <person name="Zhang B."/>
            <person name="Zhang W."/>
            <person name="Wu X."/>
            <person name="Zhang M."/>
            <person name="Chen T."/>
            <person name="Liu G."/>
            <person name="Dyson P."/>
        </authorList>
    </citation>
    <scope>NUCLEOTIDE SEQUENCE [LARGE SCALE GENOMIC DNA]</scope>
    <source>
        <strain evidence="1 2">SPC6</strain>
    </source>
</reference>
<protein>
    <recommendedName>
        <fullName evidence="3">DUF3558 domain-containing protein</fullName>
    </recommendedName>
</protein>
<dbReference type="AlphaFoldDB" id="A0A1D3DP82"/>
<name>A0A1D3DP82_9ACTN</name>